<keyword evidence="17 20" id="KW-0961">Cell wall biogenesis/degradation</keyword>
<evidence type="ECO:0000256" key="20">
    <source>
        <dbReference type="HAMAP-Rule" id="MF_00037"/>
    </source>
</evidence>
<evidence type="ECO:0000256" key="11">
    <source>
        <dbReference type="ARBA" id="ARBA00022827"/>
    </source>
</evidence>
<comment type="catalytic activity">
    <reaction evidence="19 20">
        <text>UDP-N-acetyl-alpha-D-muramate + NADP(+) = UDP-N-acetyl-3-O-(1-carboxyvinyl)-alpha-D-glucosamine + NADPH + H(+)</text>
        <dbReference type="Rhea" id="RHEA:12248"/>
        <dbReference type="ChEBI" id="CHEBI:15378"/>
        <dbReference type="ChEBI" id="CHEBI:57783"/>
        <dbReference type="ChEBI" id="CHEBI:58349"/>
        <dbReference type="ChEBI" id="CHEBI:68483"/>
        <dbReference type="ChEBI" id="CHEBI:70757"/>
        <dbReference type="EC" id="1.3.1.98"/>
    </reaction>
</comment>
<comment type="cofactor">
    <cofactor evidence="1 20">
        <name>FAD</name>
        <dbReference type="ChEBI" id="CHEBI:57692"/>
    </cofactor>
</comment>
<feature type="active site" evidence="20">
    <location>
        <position position="329"/>
    </location>
</feature>
<reference evidence="22 23" key="1">
    <citation type="submission" date="2018-03" db="EMBL/GenBank/DDBJ databases">
        <authorList>
            <person name="Zhou J."/>
            <person name="Li X."/>
            <person name="Xue M."/>
            <person name="Yin J."/>
        </authorList>
    </citation>
    <scope>NUCLEOTIDE SEQUENCE [LARGE SCALE GENOMIC DNA]</scope>
    <source>
        <strain evidence="22 23">SYSU ZJ2214</strain>
    </source>
</reference>
<dbReference type="Gene3D" id="3.30.465.10">
    <property type="match status" value="1"/>
</dbReference>
<feature type="active site" description="Proton donor" evidence="20">
    <location>
        <position position="233"/>
    </location>
</feature>
<evidence type="ECO:0000256" key="19">
    <source>
        <dbReference type="ARBA" id="ARBA00048914"/>
    </source>
</evidence>
<proteinExistence type="inferred from homology"/>
<evidence type="ECO:0000256" key="13">
    <source>
        <dbReference type="ARBA" id="ARBA00022960"/>
    </source>
</evidence>
<comment type="pathway">
    <text evidence="4 20">Cell wall biogenesis; peptidoglycan biosynthesis.</text>
</comment>
<dbReference type="PROSITE" id="PS51387">
    <property type="entry name" value="FAD_PCMH"/>
    <property type="match status" value="1"/>
</dbReference>
<dbReference type="InterPro" id="IPR016169">
    <property type="entry name" value="FAD-bd_PCMH_sub2"/>
</dbReference>
<keyword evidence="10 20" id="KW-0285">Flavoprotein</keyword>
<keyword evidence="12 20" id="KW-0521">NADP</keyword>
<evidence type="ECO:0000259" key="21">
    <source>
        <dbReference type="PROSITE" id="PS51387"/>
    </source>
</evidence>
<accession>A0ABX5IWW3</accession>
<dbReference type="EMBL" id="PXNS01000006">
    <property type="protein sequence ID" value="PTL94301.1"/>
    <property type="molecule type" value="Genomic_DNA"/>
</dbReference>
<comment type="caution">
    <text evidence="22">The sequence shown here is derived from an EMBL/GenBank/DDBJ whole genome shotgun (WGS) entry which is preliminary data.</text>
</comment>
<dbReference type="NCBIfam" id="TIGR00179">
    <property type="entry name" value="murB"/>
    <property type="match status" value="1"/>
</dbReference>
<dbReference type="SUPFAM" id="SSF56176">
    <property type="entry name" value="FAD-binding/transporter-associated domain-like"/>
    <property type="match status" value="1"/>
</dbReference>
<dbReference type="PANTHER" id="PTHR21071">
    <property type="entry name" value="UDP-N-ACETYLENOLPYRUVOYLGLUCOSAMINE REDUCTASE"/>
    <property type="match status" value="1"/>
</dbReference>
<keyword evidence="13 20" id="KW-0133">Cell shape</keyword>
<evidence type="ECO:0000256" key="6">
    <source>
        <dbReference type="ARBA" id="ARBA00012518"/>
    </source>
</evidence>
<comment type="similarity">
    <text evidence="5 20">Belongs to the MurB family.</text>
</comment>
<evidence type="ECO:0000256" key="2">
    <source>
        <dbReference type="ARBA" id="ARBA00003921"/>
    </source>
</evidence>
<evidence type="ECO:0000256" key="4">
    <source>
        <dbReference type="ARBA" id="ARBA00004752"/>
    </source>
</evidence>
<protein>
    <recommendedName>
        <fullName evidence="7 20">UDP-N-acetylenolpyruvoylglucosamine reductase</fullName>
        <ecNumber evidence="6 20">1.3.1.98</ecNumber>
    </recommendedName>
    <alternativeName>
        <fullName evidence="18 20">UDP-N-acetylmuramate dehydrogenase</fullName>
    </alternativeName>
</protein>
<feature type="active site" evidence="20">
    <location>
        <position position="163"/>
    </location>
</feature>
<evidence type="ECO:0000256" key="18">
    <source>
        <dbReference type="ARBA" id="ARBA00031026"/>
    </source>
</evidence>
<evidence type="ECO:0000256" key="8">
    <source>
        <dbReference type="ARBA" id="ARBA00022490"/>
    </source>
</evidence>
<name>A0ABX5IWW3_9GAMM</name>
<keyword evidence="14 20" id="KW-0573">Peptidoglycan synthesis</keyword>
<evidence type="ECO:0000256" key="9">
    <source>
        <dbReference type="ARBA" id="ARBA00022618"/>
    </source>
</evidence>
<keyword evidence="11 20" id="KW-0274">FAD</keyword>
<evidence type="ECO:0000256" key="7">
    <source>
        <dbReference type="ARBA" id="ARBA00015188"/>
    </source>
</evidence>
<evidence type="ECO:0000313" key="22">
    <source>
        <dbReference type="EMBL" id="PTL94301.1"/>
    </source>
</evidence>
<evidence type="ECO:0000256" key="12">
    <source>
        <dbReference type="ARBA" id="ARBA00022857"/>
    </source>
</evidence>
<keyword evidence="9 20" id="KW-0132">Cell division</keyword>
<evidence type="ECO:0000313" key="23">
    <source>
        <dbReference type="Proteomes" id="UP000241895"/>
    </source>
</evidence>
<evidence type="ECO:0000256" key="10">
    <source>
        <dbReference type="ARBA" id="ARBA00022630"/>
    </source>
</evidence>
<dbReference type="SUPFAM" id="SSF56194">
    <property type="entry name" value="Uridine diphospho-N-Acetylenolpyruvylglucosamine reductase, MurB, C-terminal domain"/>
    <property type="match status" value="1"/>
</dbReference>
<dbReference type="InterPro" id="IPR036635">
    <property type="entry name" value="MurB_C_sf"/>
</dbReference>
<dbReference type="EC" id="1.3.1.98" evidence="6 20"/>
<evidence type="ECO:0000256" key="16">
    <source>
        <dbReference type="ARBA" id="ARBA00023306"/>
    </source>
</evidence>
<dbReference type="Pfam" id="PF01565">
    <property type="entry name" value="FAD_binding_4"/>
    <property type="match status" value="1"/>
</dbReference>
<dbReference type="InterPro" id="IPR003170">
    <property type="entry name" value="MurB"/>
</dbReference>
<dbReference type="InterPro" id="IPR006094">
    <property type="entry name" value="Oxid_FAD_bind_N"/>
</dbReference>
<evidence type="ECO:0000256" key="1">
    <source>
        <dbReference type="ARBA" id="ARBA00001974"/>
    </source>
</evidence>
<sequence length="333" mass="36018">MRPVIGLDQDLTRANTLGLPCVAEEVVDVFSRDQLASLIRQVGDRRLTLLSGGSNLILPDYLPGMTLRPRLDYWWVERCGQDALVHVGAGVNWHRLVMALASKGWWGIENLALIPGHCGAAPVQNIGAYGVELADVLESVTLVHRDSGAVESLPAGACGFGYRESRFKGEWDGKVIITDLTLRVSRHGAPKLGYGDLASRVGEAPAPLAVAEAVCQVRREKLPDPEQLGNAGSFFKNPVVEAARAGALRESYPGMPAYELEDGRVKLAAGWLIDQCGLKGWRQGHFGVHDRQALVLVHHGGGNATELLAFADQVSARVAERFGVTLEREPRLA</sequence>
<evidence type="ECO:0000256" key="3">
    <source>
        <dbReference type="ARBA" id="ARBA00004496"/>
    </source>
</evidence>
<dbReference type="Gene3D" id="3.30.43.10">
    <property type="entry name" value="Uridine Diphospho-n-acetylenolpyruvylglucosamine Reductase, domain 2"/>
    <property type="match status" value="1"/>
</dbReference>
<dbReference type="Gene3D" id="3.90.78.10">
    <property type="entry name" value="UDP-N-acetylenolpyruvoylglucosamine reductase, C-terminal domain"/>
    <property type="match status" value="1"/>
</dbReference>
<gene>
    <name evidence="20" type="primary">murB</name>
    <name evidence="22" type="ORF">C6W88_12490</name>
</gene>
<comment type="subcellular location">
    <subcellularLocation>
        <location evidence="3 20">Cytoplasm</location>
    </subcellularLocation>
</comment>
<keyword evidence="15 20" id="KW-0560">Oxidoreductase</keyword>
<keyword evidence="23" id="KW-1185">Reference proteome</keyword>
<dbReference type="InterPro" id="IPR016166">
    <property type="entry name" value="FAD-bd_PCMH"/>
</dbReference>
<dbReference type="NCBIfam" id="NF000755">
    <property type="entry name" value="PRK00046.1"/>
    <property type="match status" value="1"/>
</dbReference>
<dbReference type="InterPro" id="IPR036318">
    <property type="entry name" value="FAD-bd_PCMH-like_sf"/>
</dbReference>
<keyword evidence="8 20" id="KW-0963">Cytoplasm</keyword>
<keyword evidence="16 20" id="KW-0131">Cell cycle</keyword>
<feature type="domain" description="FAD-binding PCMH-type" evidence="21">
    <location>
        <begin position="19"/>
        <end position="187"/>
    </location>
</feature>
<evidence type="ECO:0000256" key="5">
    <source>
        <dbReference type="ARBA" id="ARBA00010485"/>
    </source>
</evidence>
<comment type="function">
    <text evidence="2 20">Cell wall formation.</text>
</comment>
<organism evidence="22 23">
    <name type="scientific">Halomonas litopenaei</name>
    <dbReference type="NCBI Taxonomy" id="2109328"/>
    <lineage>
        <taxon>Bacteria</taxon>
        <taxon>Pseudomonadati</taxon>
        <taxon>Pseudomonadota</taxon>
        <taxon>Gammaproteobacteria</taxon>
        <taxon>Oceanospirillales</taxon>
        <taxon>Halomonadaceae</taxon>
        <taxon>Halomonas</taxon>
    </lineage>
</organism>
<dbReference type="Pfam" id="PF02873">
    <property type="entry name" value="MurB_C"/>
    <property type="match status" value="1"/>
</dbReference>
<dbReference type="InterPro" id="IPR016167">
    <property type="entry name" value="FAD-bd_PCMH_sub1"/>
</dbReference>
<evidence type="ECO:0000256" key="17">
    <source>
        <dbReference type="ARBA" id="ARBA00023316"/>
    </source>
</evidence>
<dbReference type="PANTHER" id="PTHR21071:SF4">
    <property type="entry name" value="UDP-N-ACETYLENOLPYRUVOYLGLUCOSAMINE REDUCTASE"/>
    <property type="match status" value="1"/>
</dbReference>
<dbReference type="Proteomes" id="UP000241895">
    <property type="component" value="Unassembled WGS sequence"/>
</dbReference>
<evidence type="ECO:0000256" key="15">
    <source>
        <dbReference type="ARBA" id="ARBA00023002"/>
    </source>
</evidence>
<evidence type="ECO:0000256" key="14">
    <source>
        <dbReference type="ARBA" id="ARBA00022984"/>
    </source>
</evidence>
<dbReference type="HAMAP" id="MF_00037">
    <property type="entry name" value="MurB"/>
    <property type="match status" value="1"/>
</dbReference>
<dbReference type="InterPro" id="IPR011601">
    <property type="entry name" value="MurB_C"/>
</dbReference>